<dbReference type="InterPro" id="IPR051801">
    <property type="entry name" value="GH28_Enzymes"/>
</dbReference>
<evidence type="ECO:0000256" key="1">
    <source>
        <dbReference type="SAM" id="Phobius"/>
    </source>
</evidence>
<organism evidence="3 4">
    <name type="scientific">Bacillus cereus</name>
    <dbReference type="NCBI Taxonomy" id="1396"/>
    <lineage>
        <taxon>Bacteria</taxon>
        <taxon>Bacillati</taxon>
        <taxon>Bacillota</taxon>
        <taxon>Bacilli</taxon>
        <taxon>Bacillales</taxon>
        <taxon>Bacillaceae</taxon>
        <taxon>Bacillus</taxon>
        <taxon>Bacillus cereus group</taxon>
    </lineage>
</organism>
<keyword evidence="1" id="KW-1133">Transmembrane helix</keyword>
<dbReference type="InterPro" id="IPR012334">
    <property type="entry name" value="Pectin_lyas_fold"/>
</dbReference>
<dbReference type="EMBL" id="NUIL01000083">
    <property type="protein sequence ID" value="PGO20405.1"/>
    <property type="molecule type" value="Genomic_DNA"/>
</dbReference>
<dbReference type="RefSeq" id="WP_098767976.1">
    <property type="nucleotide sequence ID" value="NZ_NUIL01000083.1"/>
</dbReference>
<protein>
    <recommendedName>
        <fullName evidence="2">Rhamnogalacturonase A/B/Epimerase-like pectate lyase domain-containing protein</fullName>
    </recommendedName>
</protein>
<dbReference type="PANTHER" id="PTHR31339">
    <property type="entry name" value="PECTIN LYASE-RELATED"/>
    <property type="match status" value="1"/>
</dbReference>
<keyword evidence="1" id="KW-0812">Transmembrane</keyword>
<sequence length="372" mass="41466">MVHFLKYLRIYAFVICILIVLFASFLFLEKDKEEPSSNYQLGNSLSVKDFGAKGDGKTNDSPAIRGAIRNLEKKGGGVLYFPKGNYLITSSININKSIQIKGEGKYNSILKLNGPIKAIDLSSKIAKLGVTIESLGIVGTGEKGQMGVDAYYFVNGSRIQDVRIENVDTGIRLVKTWYASLNDIYINGCKNYGLHIISPSVKEQVNGMRFSSIFIQDAKNAVFLDGQVVSMGIHFDSSTFERSRETAIISKGISPLLFTNCYFEANYQEAKNKDLLTWSSPIDVKIEGTKFQTLVKFDSCYFTSRNDFLKSSEKTRLYLGENTIATITNSRFVTRSQDYLEANIFSASTFQPSITNITEDGASKQNLINKIQ</sequence>
<proteinExistence type="predicted"/>
<comment type="caution">
    <text evidence="3">The sequence shown here is derived from an EMBL/GenBank/DDBJ whole genome shotgun (WGS) entry which is preliminary data.</text>
</comment>
<keyword evidence="1" id="KW-0472">Membrane</keyword>
<feature type="transmembrane region" description="Helical" evidence="1">
    <location>
        <begin position="7"/>
        <end position="28"/>
    </location>
</feature>
<reference evidence="3 4" key="1">
    <citation type="submission" date="2017-09" db="EMBL/GenBank/DDBJ databases">
        <title>Large-scale bioinformatics analysis of Bacillus genomes uncovers conserved roles of natural products in bacterial physiology.</title>
        <authorList>
            <consortium name="Agbiome Team Llc"/>
            <person name="Bleich R.M."/>
            <person name="Grubbs K.J."/>
            <person name="Santa Maria K.C."/>
            <person name="Allen S.E."/>
            <person name="Farag S."/>
            <person name="Shank E.A."/>
            <person name="Bowers A."/>
        </authorList>
    </citation>
    <scope>NUCLEOTIDE SEQUENCE [LARGE SCALE GENOMIC DNA]</scope>
    <source>
        <strain evidence="3 4">AFS050027</strain>
    </source>
</reference>
<dbReference type="Pfam" id="PF12708">
    <property type="entry name" value="Pect-lyase_RHGA_epim"/>
    <property type="match status" value="1"/>
</dbReference>
<evidence type="ECO:0000313" key="3">
    <source>
        <dbReference type="EMBL" id="PGO20405.1"/>
    </source>
</evidence>
<evidence type="ECO:0000259" key="2">
    <source>
        <dbReference type="Pfam" id="PF12708"/>
    </source>
</evidence>
<feature type="domain" description="Rhamnogalacturonase A/B/Epimerase-like pectate lyase" evidence="2">
    <location>
        <begin position="46"/>
        <end position="117"/>
    </location>
</feature>
<name>A0A2B9PDX8_BACCE</name>
<gene>
    <name evidence="3" type="ORF">CN984_29725</name>
</gene>
<dbReference type="Gene3D" id="2.160.20.10">
    <property type="entry name" value="Single-stranded right-handed beta-helix, Pectin lyase-like"/>
    <property type="match status" value="1"/>
</dbReference>
<evidence type="ECO:0000313" key="4">
    <source>
        <dbReference type="Proteomes" id="UP000223777"/>
    </source>
</evidence>
<dbReference type="InterPro" id="IPR024535">
    <property type="entry name" value="RHGA/B-epi-like_pectate_lyase"/>
</dbReference>
<dbReference type="InterPro" id="IPR011050">
    <property type="entry name" value="Pectin_lyase_fold/virulence"/>
</dbReference>
<dbReference type="AlphaFoldDB" id="A0A2B9PDX8"/>
<dbReference type="SUPFAM" id="SSF51126">
    <property type="entry name" value="Pectin lyase-like"/>
    <property type="match status" value="1"/>
</dbReference>
<dbReference type="Proteomes" id="UP000223777">
    <property type="component" value="Unassembled WGS sequence"/>
</dbReference>
<accession>A0A2B9PDX8</accession>